<proteinExistence type="predicted"/>
<reference evidence="2" key="1">
    <citation type="submission" date="2023-06" db="EMBL/GenBank/DDBJ databases">
        <title>Genome-scale phylogeny and comparative genomics of the fungal order Sordariales.</title>
        <authorList>
            <consortium name="Lawrence Berkeley National Laboratory"/>
            <person name="Hensen N."/>
            <person name="Bonometti L."/>
            <person name="Westerberg I."/>
            <person name="Brannstrom I.O."/>
            <person name="Guillou S."/>
            <person name="Cros-Aarteil S."/>
            <person name="Calhoun S."/>
            <person name="Haridas S."/>
            <person name="Kuo A."/>
            <person name="Mondo S."/>
            <person name="Pangilinan J."/>
            <person name="Riley R."/>
            <person name="LaButti K."/>
            <person name="Andreopoulos B."/>
            <person name="Lipzen A."/>
            <person name="Chen C."/>
            <person name="Yanf M."/>
            <person name="Daum C."/>
            <person name="Ng V."/>
            <person name="Clum A."/>
            <person name="Steindorff A."/>
            <person name="Ohm R."/>
            <person name="Martin F."/>
            <person name="Silar P."/>
            <person name="Natvig D."/>
            <person name="Lalanne C."/>
            <person name="Gautier V."/>
            <person name="Ament-velasquez S.L."/>
            <person name="Kruys A."/>
            <person name="Hutchinson M.I."/>
            <person name="Powell A.J."/>
            <person name="Barry K."/>
            <person name="Miller A.N."/>
            <person name="Grigoriev I.V."/>
            <person name="Debuchy R."/>
            <person name="Gladieux P."/>
            <person name="Thoren M.H."/>
            <person name="Johannesson H."/>
        </authorList>
    </citation>
    <scope>NUCLEOTIDE SEQUENCE</scope>
    <source>
        <strain evidence="2">SMH2392-1A</strain>
    </source>
</reference>
<keyword evidence="3" id="KW-1185">Reference proteome</keyword>
<evidence type="ECO:0000256" key="1">
    <source>
        <dbReference type="SAM" id="MobiDB-lite"/>
    </source>
</evidence>
<sequence length="266" mass="29791">MMMQSTLRRFRPTPNGIASYPRSCPRRCAASQLGRGNQKSQKWSNNNNNKNDKPGNDRPYLENNGIRFGVIANSQEHRIGFNCALTMVKGQSPKIPVHVAISEHHIYSSCHTRYVEEASPMTEMIMTYYRAKKAQPLWCWSVANCTNGDGNVAVVRAASAEKARSAFFRALKAHGYKPTGICRAGDVGNAGTVLRGTVRLRVFDARAFMQVDFEKLVEYFGNLIKSKIIPKLRTNIGSPEAPLPHLTPQSWDTTYRTPGRGKLEFI</sequence>
<comment type="caution">
    <text evidence="2">The sequence shown here is derived from an EMBL/GenBank/DDBJ whole genome shotgun (WGS) entry which is preliminary data.</text>
</comment>
<dbReference type="GeneID" id="85324138"/>
<gene>
    <name evidence="2" type="ORF">B0T26DRAFT_685249</name>
</gene>
<name>A0AA40EFU3_9PEZI</name>
<dbReference type="Proteomes" id="UP001172101">
    <property type="component" value="Unassembled WGS sequence"/>
</dbReference>
<protein>
    <submittedName>
        <fullName evidence="2">Uncharacterized protein</fullName>
    </submittedName>
</protein>
<evidence type="ECO:0000313" key="3">
    <source>
        <dbReference type="Proteomes" id="UP001172101"/>
    </source>
</evidence>
<dbReference type="RefSeq" id="XP_060302530.1">
    <property type="nucleotide sequence ID" value="XM_060440868.1"/>
</dbReference>
<organism evidence="2 3">
    <name type="scientific">Lasiosphaeria miniovina</name>
    <dbReference type="NCBI Taxonomy" id="1954250"/>
    <lineage>
        <taxon>Eukaryota</taxon>
        <taxon>Fungi</taxon>
        <taxon>Dikarya</taxon>
        <taxon>Ascomycota</taxon>
        <taxon>Pezizomycotina</taxon>
        <taxon>Sordariomycetes</taxon>
        <taxon>Sordariomycetidae</taxon>
        <taxon>Sordariales</taxon>
        <taxon>Lasiosphaeriaceae</taxon>
        <taxon>Lasiosphaeria</taxon>
    </lineage>
</organism>
<dbReference type="EMBL" id="JAUIRO010000001">
    <property type="protein sequence ID" value="KAK0733653.1"/>
    <property type="molecule type" value="Genomic_DNA"/>
</dbReference>
<feature type="region of interest" description="Disordered" evidence="1">
    <location>
        <begin position="1"/>
        <end position="59"/>
    </location>
</feature>
<feature type="compositionally biased region" description="Basic and acidic residues" evidence="1">
    <location>
        <begin position="50"/>
        <end position="59"/>
    </location>
</feature>
<accession>A0AA40EFU3</accession>
<feature type="compositionally biased region" description="Low complexity" evidence="1">
    <location>
        <begin position="36"/>
        <end position="49"/>
    </location>
</feature>
<evidence type="ECO:0000313" key="2">
    <source>
        <dbReference type="EMBL" id="KAK0733653.1"/>
    </source>
</evidence>
<dbReference type="AlphaFoldDB" id="A0AA40EFU3"/>